<gene>
    <name evidence="1" type="ORF">XD87_0310</name>
</gene>
<dbReference type="Proteomes" id="UP000053469">
    <property type="component" value="Unassembled WGS sequence"/>
</dbReference>
<evidence type="ECO:0000313" key="1">
    <source>
        <dbReference type="EMBL" id="KUK67129.1"/>
    </source>
</evidence>
<reference evidence="2" key="1">
    <citation type="journal article" date="2015" name="MBio">
        <title>Genome-Resolved Metagenomic Analysis Reveals Roles for Candidate Phyla and Other Microbial Community Members in Biogeochemical Transformations in Oil Reservoirs.</title>
        <authorList>
            <person name="Hu P."/>
            <person name="Tom L."/>
            <person name="Singh A."/>
            <person name="Thomas B.C."/>
            <person name="Baker B.J."/>
            <person name="Piceno Y.M."/>
            <person name="Andersen G.L."/>
            <person name="Banfield J.F."/>
        </authorList>
    </citation>
    <scope>NUCLEOTIDE SEQUENCE [LARGE SCALE GENOMIC DNA]</scope>
</reference>
<accession>A0A101GYU1</accession>
<name>A0A101GYU1_9BACT</name>
<evidence type="ECO:0000313" key="2">
    <source>
        <dbReference type="Proteomes" id="UP000053469"/>
    </source>
</evidence>
<dbReference type="EMBL" id="LGGI01000038">
    <property type="protein sequence ID" value="KUK67129.1"/>
    <property type="molecule type" value="Genomic_DNA"/>
</dbReference>
<comment type="caution">
    <text evidence="1">The sequence shown here is derived from an EMBL/GenBank/DDBJ whole genome shotgun (WGS) entry which is preliminary data.</text>
</comment>
<dbReference type="AlphaFoldDB" id="A0A101GYU1"/>
<sequence length="201" mass="23081">MKSPVKIILIIFAVLQLLAVLYLAVPAIPKKIKEQSPGSNYSSDKIFLSFNLSSDKYEINTEKDNSNDGRERISLKIPGDTKGVEITRIKDEKYIEVLNEKIKTLQNPFKARFAINTIRRDVKKRLLSGTVDERDFEDMKIKVYKGQDRRFIFAQIIFEDGHVDYTAEGNIGSYYYSIELVEESGPEDILKFMETATVIQN</sequence>
<proteinExistence type="predicted"/>
<organism evidence="1 2">
    <name type="scientific">candidate division WS6 bacterium 36_33</name>
    <dbReference type="NCBI Taxonomy" id="1641388"/>
    <lineage>
        <taxon>Bacteria</taxon>
        <taxon>Candidatus Dojkabacteria</taxon>
    </lineage>
</organism>
<protein>
    <submittedName>
        <fullName evidence="1">Uncharacterized protein</fullName>
    </submittedName>
</protein>